<evidence type="ECO:0000313" key="2">
    <source>
        <dbReference type="Proteomes" id="UP000886998"/>
    </source>
</evidence>
<dbReference type="Proteomes" id="UP000886998">
    <property type="component" value="Unassembled WGS sequence"/>
</dbReference>
<gene>
    <name evidence="1" type="ORF">TNIN_228571</name>
</gene>
<organism evidence="1 2">
    <name type="scientific">Trichonephila inaurata madagascariensis</name>
    <dbReference type="NCBI Taxonomy" id="2747483"/>
    <lineage>
        <taxon>Eukaryota</taxon>
        <taxon>Metazoa</taxon>
        <taxon>Ecdysozoa</taxon>
        <taxon>Arthropoda</taxon>
        <taxon>Chelicerata</taxon>
        <taxon>Arachnida</taxon>
        <taxon>Araneae</taxon>
        <taxon>Araneomorphae</taxon>
        <taxon>Entelegynae</taxon>
        <taxon>Araneoidea</taxon>
        <taxon>Nephilidae</taxon>
        <taxon>Trichonephila</taxon>
        <taxon>Trichonephila inaurata</taxon>
    </lineage>
</organism>
<dbReference type="InterPro" id="IPR043502">
    <property type="entry name" value="DNA/RNA_pol_sf"/>
</dbReference>
<protein>
    <submittedName>
        <fullName evidence="1">Uncharacterized protein LOC105664202</fullName>
    </submittedName>
</protein>
<dbReference type="PANTHER" id="PTHR47331">
    <property type="entry name" value="PHD-TYPE DOMAIN-CONTAINING PROTEIN"/>
    <property type="match status" value="1"/>
</dbReference>
<name>A0A8X6WTU7_9ARAC</name>
<sequence>MFRQIKVHEKYLDWQRILWREPIKEYRLTNVTYGTSSAPFLSTRTLRQLAIDEQENYPAPSRDILSHFYVDDLLSGSATKKGAIQLVRAAGDDEKRIFPTQMCVQRS</sequence>
<dbReference type="EMBL" id="BMAV01002373">
    <property type="protein sequence ID" value="GFY41243.1"/>
    <property type="molecule type" value="Genomic_DNA"/>
</dbReference>
<dbReference type="GO" id="GO:0071897">
    <property type="term" value="P:DNA biosynthetic process"/>
    <property type="evidence" value="ECO:0007669"/>
    <property type="project" value="UniProtKB-ARBA"/>
</dbReference>
<dbReference type="OrthoDB" id="8065733at2759"/>
<accession>A0A8X6WTU7</accession>
<proteinExistence type="predicted"/>
<evidence type="ECO:0000313" key="1">
    <source>
        <dbReference type="EMBL" id="GFY41243.1"/>
    </source>
</evidence>
<dbReference type="AlphaFoldDB" id="A0A8X6WTU7"/>
<dbReference type="SUPFAM" id="SSF56672">
    <property type="entry name" value="DNA/RNA polymerases"/>
    <property type="match status" value="1"/>
</dbReference>
<reference evidence="1" key="1">
    <citation type="submission" date="2020-08" db="EMBL/GenBank/DDBJ databases">
        <title>Multicomponent nature underlies the extraordinary mechanical properties of spider dragline silk.</title>
        <authorList>
            <person name="Kono N."/>
            <person name="Nakamura H."/>
            <person name="Mori M."/>
            <person name="Yoshida Y."/>
            <person name="Ohtoshi R."/>
            <person name="Malay A.D."/>
            <person name="Moran D.A.P."/>
            <person name="Tomita M."/>
            <person name="Numata K."/>
            <person name="Arakawa K."/>
        </authorList>
    </citation>
    <scope>NUCLEOTIDE SEQUENCE</scope>
</reference>
<keyword evidence="2" id="KW-1185">Reference proteome</keyword>
<comment type="caution">
    <text evidence="1">The sequence shown here is derived from an EMBL/GenBank/DDBJ whole genome shotgun (WGS) entry which is preliminary data.</text>
</comment>